<name>A0A7X4H9B9_9BURK</name>
<evidence type="ECO:0000256" key="1">
    <source>
        <dbReference type="SAM" id="SignalP"/>
    </source>
</evidence>
<dbReference type="InterPro" id="IPR018756">
    <property type="entry name" value="DUF2314"/>
</dbReference>
<reference evidence="3 4" key="1">
    <citation type="submission" date="2019-12" db="EMBL/GenBank/DDBJ databases">
        <title>Novel species isolated from a subtropical stream in China.</title>
        <authorList>
            <person name="Lu H."/>
        </authorList>
    </citation>
    <scope>NUCLEOTIDE SEQUENCE [LARGE SCALE GENOMIC DNA]</scope>
    <source>
        <strain evidence="3 4">FT127W</strain>
    </source>
</reference>
<dbReference type="RefSeq" id="WP_161070518.1">
    <property type="nucleotide sequence ID" value="NZ_WWCU01000002.1"/>
</dbReference>
<dbReference type="Proteomes" id="UP000450676">
    <property type="component" value="Unassembled WGS sequence"/>
</dbReference>
<protein>
    <submittedName>
        <fullName evidence="3">DUF2314 domain-containing protein</fullName>
    </submittedName>
</protein>
<accession>A0A7X4H9B9</accession>
<keyword evidence="4" id="KW-1185">Reference proteome</keyword>
<comment type="caution">
    <text evidence="3">The sequence shown here is derived from an EMBL/GenBank/DDBJ whole genome shotgun (WGS) entry which is preliminary data.</text>
</comment>
<evidence type="ECO:0000313" key="3">
    <source>
        <dbReference type="EMBL" id="MYN06125.1"/>
    </source>
</evidence>
<feature type="signal peptide" evidence="1">
    <location>
        <begin position="1"/>
        <end position="18"/>
    </location>
</feature>
<proteinExistence type="predicted"/>
<organism evidence="3 4">
    <name type="scientific">Pseudoduganella aquatica</name>
    <dbReference type="NCBI Taxonomy" id="2660641"/>
    <lineage>
        <taxon>Bacteria</taxon>
        <taxon>Pseudomonadati</taxon>
        <taxon>Pseudomonadota</taxon>
        <taxon>Betaproteobacteria</taxon>
        <taxon>Burkholderiales</taxon>
        <taxon>Oxalobacteraceae</taxon>
        <taxon>Telluria group</taxon>
        <taxon>Pseudoduganella</taxon>
    </lineage>
</organism>
<dbReference type="AlphaFoldDB" id="A0A7X4H9B9"/>
<evidence type="ECO:0000313" key="4">
    <source>
        <dbReference type="Proteomes" id="UP000450676"/>
    </source>
</evidence>
<feature type="chain" id="PRO_5031129239" evidence="1">
    <location>
        <begin position="19"/>
        <end position="160"/>
    </location>
</feature>
<dbReference type="EMBL" id="WWCU01000002">
    <property type="protein sequence ID" value="MYN06125.1"/>
    <property type="molecule type" value="Genomic_DNA"/>
</dbReference>
<keyword evidence="1" id="KW-0732">Signal</keyword>
<evidence type="ECO:0000259" key="2">
    <source>
        <dbReference type="Pfam" id="PF10077"/>
    </source>
</evidence>
<sequence length="160" mass="18132">MMKFALMLLPLFSGLSYAAEKIADKHQMVNVQDKNMAMAMEKARSTLDSFLAMSRNPPAGATGFKLKVMMSDDNGVEHFWMSPFKEVNSGFAGILANEPKVVKSVEWGKFYVFKREQISDWGYERDGKQMGSFTVCALFKSMPKDEVARYKKDYGFTCES</sequence>
<gene>
    <name evidence="3" type="ORF">GTP77_02115</name>
</gene>
<feature type="domain" description="DUF2314" evidence="2">
    <location>
        <begin position="33"/>
        <end position="156"/>
    </location>
</feature>
<dbReference type="Pfam" id="PF10077">
    <property type="entry name" value="DUF2314"/>
    <property type="match status" value="1"/>
</dbReference>